<feature type="transmembrane region" description="Helical" evidence="11">
    <location>
        <begin position="248"/>
        <end position="272"/>
    </location>
</feature>
<dbReference type="PANTHER" id="PTHR43394">
    <property type="entry name" value="ATP-DEPENDENT PERMEASE MDL1, MITOCHONDRIAL"/>
    <property type="match status" value="1"/>
</dbReference>
<feature type="transmembrane region" description="Helical" evidence="11">
    <location>
        <begin position="24"/>
        <end position="45"/>
    </location>
</feature>
<comment type="subcellular location">
    <subcellularLocation>
        <location evidence="1">Cell membrane</location>
        <topology evidence="1">Multi-pass membrane protein</topology>
    </subcellularLocation>
</comment>
<dbReference type="PROSITE" id="PS00211">
    <property type="entry name" value="ABC_TRANSPORTER_1"/>
    <property type="match status" value="1"/>
</dbReference>
<evidence type="ECO:0000256" key="1">
    <source>
        <dbReference type="ARBA" id="ARBA00004651"/>
    </source>
</evidence>
<evidence type="ECO:0000256" key="5">
    <source>
        <dbReference type="ARBA" id="ARBA00022741"/>
    </source>
</evidence>
<dbReference type="PANTHER" id="PTHR43394:SF1">
    <property type="entry name" value="ATP-BINDING CASSETTE SUB-FAMILY B MEMBER 10, MITOCHONDRIAL"/>
    <property type="match status" value="1"/>
</dbReference>
<keyword evidence="8 11" id="KW-1133">Transmembrane helix</keyword>
<feature type="transmembrane region" description="Helical" evidence="11">
    <location>
        <begin position="167"/>
        <end position="188"/>
    </location>
</feature>
<keyword evidence="14" id="KW-0378">Hydrolase</keyword>
<dbReference type="SUPFAM" id="SSF52540">
    <property type="entry name" value="P-loop containing nucleoside triphosphate hydrolases"/>
    <property type="match status" value="1"/>
</dbReference>
<dbReference type="PROSITE" id="PS50929">
    <property type="entry name" value="ABC_TM1F"/>
    <property type="match status" value="1"/>
</dbReference>
<keyword evidence="2" id="KW-0813">Transport</keyword>
<evidence type="ECO:0000256" key="9">
    <source>
        <dbReference type="ARBA" id="ARBA00023055"/>
    </source>
</evidence>
<feature type="transmembrane region" description="Helical" evidence="11">
    <location>
        <begin position="66"/>
        <end position="86"/>
    </location>
</feature>
<evidence type="ECO:0000256" key="8">
    <source>
        <dbReference type="ARBA" id="ARBA00022989"/>
    </source>
</evidence>
<dbReference type="SMART" id="SM00382">
    <property type="entry name" value="AAA"/>
    <property type="match status" value="1"/>
</dbReference>
<dbReference type="GO" id="GO:0034040">
    <property type="term" value="F:ATPase-coupled lipid transmembrane transporter activity"/>
    <property type="evidence" value="ECO:0007669"/>
    <property type="project" value="InterPro"/>
</dbReference>
<dbReference type="InterPro" id="IPR039421">
    <property type="entry name" value="Type_1_exporter"/>
</dbReference>
<dbReference type="Gene3D" id="3.40.50.300">
    <property type="entry name" value="P-loop containing nucleotide triphosphate hydrolases"/>
    <property type="match status" value="1"/>
</dbReference>
<dbReference type="GO" id="GO:0005886">
    <property type="term" value="C:plasma membrane"/>
    <property type="evidence" value="ECO:0007669"/>
    <property type="project" value="UniProtKB-SubCell"/>
</dbReference>
<evidence type="ECO:0000259" key="12">
    <source>
        <dbReference type="PROSITE" id="PS50893"/>
    </source>
</evidence>
<dbReference type="Pfam" id="PF00005">
    <property type="entry name" value="ABC_tran"/>
    <property type="match status" value="1"/>
</dbReference>
<protein>
    <submittedName>
        <fullName evidence="14">Subfamily B ATP-binding cassette protein MsbA</fullName>
        <ecNumber evidence="14">3.6.3.-</ecNumber>
    </submittedName>
</protein>
<dbReference type="SUPFAM" id="SSF90123">
    <property type="entry name" value="ABC transporter transmembrane region"/>
    <property type="match status" value="1"/>
</dbReference>
<evidence type="ECO:0000313" key="15">
    <source>
        <dbReference type="Proteomes" id="UP000575898"/>
    </source>
</evidence>
<dbReference type="InterPro" id="IPR003593">
    <property type="entry name" value="AAA+_ATPase"/>
</dbReference>
<feature type="domain" description="ABC transporter" evidence="12">
    <location>
        <begin position="344"/>
        <end position="579"/>
    </location>
</feature>
<sequence>MSDTNSKQNSRALYFRLLRYARPYWKVFAISLVAMLVASGTEAAFTSLMKPLVDENFVHAKRNVDLYVLPATIICLYLLRAVATFVNDYCSSWLSSRIVTDLRYEMFDRLLTLPVRYFDDQGSGRLMTRITNDVNNVTQAGFNVLTVTVRDGSLVIWLLGLMLYTDWQLTLVCFTVIPIVALSIRITAKRLRGLSHSQQQVTGEVTQVLQEAIEGQRIVKIFGGQEYERARFKVLADKLRRFGVKQTAASSANTGVTQFMIAVALAIIIYFASTRAASGSFTAGSFVAFMGAMAALFAPLKRITGVSDALQRGLAAAESVFELIDTPPEVDSGTHVIQRAKGQIEFRDVGFSYREGERPAVSNITATIRPGQTVALVGGSGSGKTTLVNLLPKFYHPTQGEIWLDGQQLSDIDLKSLRNNISLVSQDVVLFNDTVAANIAYGRDDVSREKIIKAAEMAYARDFIEQMPDGFDTVIGEKGTRLSGGQRQRLAIARALLKDAPILILDEATSALDTQSERQVQAALERLMQNRTTIVIAHRLSTIEKADKIMVMNQGQIVEVGTHAELLKFGGHYALLYQMQFREP</sequence>
<dbReference type="InterPro" id="IPR036640">
    <property type="entry name" value="ABC1_TM_sf"/>
</dbReference>
<organism evidence="14 15">
    <name type="scientific">Chitinivorax tropicus</name>
    <dbReference type="NCBI Taxonomy" id="714531"/>
    <lineage>
        <taxon>Bacteria</taxon>
        <taxon>Pseudomonadati</taxon>
        <taxon>Pseudomonadota</taxon>
        <taxon>Betaproteobacteria</taxon>
        <taxon>Chitinivorax</taxon>
    </lineage>
</organism>
<evidence type="ECO:0000256" key="7">
    <source>
        <dbReference type="ARBA" id="ARBA00022967"/>
    </source>
</evidence>
<keyword evidence="10 11" id="KW-0472">Membrane</keyword>
<evidence type="ECO:0000256" key="11">
    <source>
        <dbReference type="SAM" id="Phobius"/>
    </source>
</evidence>
<dbReference type="Proteomes" id="UP000575898">
    <property type="component" value="Unassembled WGS sequence"/>
</dbReference>
<dbReference type="InterPro" id="IPR011527">
    <property type="entry name" value="ABC1_TM_dom"/>
</dbReference>
<dbReference type="InterPro" id="IPR017871">
    <property type="entry name" value="ABC_transporter-like_CS"/>
</dbReference>
<reference evidence="14 15" key="1">
    <citation type="submission" date="2020-08" db="EMBL/GenBank/DDBJ databases">
        <title>Genomic Encyclopedia of Type Strains, Phase IV (KMG-IV): sequencing the most valuable type-strain genomes for metagenomic binning, comparative biology and taxonomic classification.</title>
        <authorList>
            <person name="Goeker M."/>
        </authorList>
    </citation>
    <scope>NUCLEOTIDE SEQUENCE [LARGE SCALE GENOMIC DNA]</scope>
    <source>
        <strain evidence="14 15">DSM 27165</strain>
    </source>
</reference>
<keyword evidence="15" id="KW-1185">Reference proteome</keyword>
<keyword evidence="9" id="KW-0445">Lipid transport</keyword>
<feature type="domain" description="ABC transmembrane type-1" evidence="13">
    <location>
        <begin position="29"/>
        <end position="312"/>
    </location>
</feature>
<keyword evidence="4 11" id="KW-0812">Transmembrane</keyword>
<dbReference type="InterPro" id="IPR011917">
    <property type="entry name" value="ABC_transpr_lipidA"/>
</dbReference>
<evidence type="ECO:0000256" key="6">
    <source>
        <dbReference type="ARBA" id="ARBA00022840"/>
    </source>
</evidence>
<dbReference type="InterPro" id="IPR027417">
    <property type="entry name" value="P-loop_NTPase"/>
</dbReference>
<comment type="caution">
    <text evidence="14">The sequence shown here is derived from an EMBL/GenBank/DDBJ whole genome shotgun (WGS) entry which is preliminary data.</text>
</comment>
<dbReference type="CDD" id="cd18552">
    <property type="entry name" value="ABC_6TM_MsbA_like"/>
    <property type="match status" value="1"/>
</dbReference>
<keyword evidence="6 14" id="KW-0067">ATP-binding</keyword>
<evidence type="ECO:0000313" key="14">
    <source>
        <dbReference type="EMBL" id="MBB5017057.1"/>
    </source>
</evidence>
<name>A0A840MJQ5_9PROT</name>
<keyword evidence="3" id="KW-1003">Cell membrane</keyword>
<dbReference type="CDD" id="cd03251">
    <property type="entry name" value="ABCC_MsbA"/>
    <property type="match status" value="1"/>
</dbReference>
<dbReference type="GO" id="GO:0015421">
    <property type="term" value="F:ABC-type oligopeptide transporter activity"/>
    <property type="evidence" value="ECO:0007669"/>
    <property type="project" value="TreeGrafter"/>
</dbReference>
<evidence type="ECO:0000256" key="10">
    <source>
        <dbReference type="ARBA" id="ARBA00023136"/>
    </source>
</evidence>
<gene>
    <name evidence="14" type="ORF">HNQ59_000319</name>
</gene>
<feature type="transmembrane region" description="Helical" evidence="11">
    <location>
        <begin position="278"/>
        <end position="298"/>
    </location>
</feature>
<dbReference type="Gene3D" id="1.20.1560.10">
    <property type="entry name" value="ABC transporter type 1, transmembrane domain"/>
    <property type="match status" value="1"/>
</dbReference>
<dbReference type="NCBIfam" id="TIGR02203">
    <property type="entry name" value="MsbA_lipidA"/>
    <property type="match status" value="1"/>
</dbReference>
<keyword evidence="7" id="KW-1278">Translocase</keyword>
<dbReference type="Pfam" id="PF00664">
    <property type="entry name" value="ABC_membrane"/>
    <property type="match status" value="1"/>
</dbReference>
<dbReference type="EMBL" id="JACHHY010000002">
    <property type="protein sequence ID" value="MBB5017057.1"/>
    <property type="molecule type" value="Genomic_DNA"/>
</dbReference>
<accession>A0A840MJQ5</accession>
<dbReference type="InterPro" id="IPR003439">
    <property type="entry name" value="ABC_transporter-like_ATP-bd"/>
</dbReference>
<evidence type="ECO:0000259" key="13">
    <source>
        <dbReference type="PROSITE" id="PS50929"/>
    </source>
</evidence>
<evidence type="ECO:0000256" key="2">
    <source>
        <dbReference type="ARBA" id="ARBA00022448"/>
    </source>
</evidence>
<dbReference type="PROSITE" id="PS50893">
    <property type="entry name" value="ABC_TRANSPORTER_2"/>
    <property type="match status" value="1"/>
</dbReference>
<evidence type="ECO:0000256" key="3">
    <source>
        <dbReference type="ARBA" id="ARBA00022475"/>
    </source>
</evidence>
<evidence type="ECO:0000256" key="4">
    <source>
        <dbReference type="ARBA" id="ARBA00022692"/>
    </source>
</evidence>
<dbReference type="GO" id="GO:0016887">
    <property type="term" value="F:ATP hydrolysis activity"/>
    <property type="evidence" value="ECO:0007669"/>
    <property type="project" value="InterPro"/>
</dbReference>
<dbReference type="RefSeq" id="WP_184034286.1">
    <property type="nucleotide sequence ID" value="NZ_JACHHY010000002.1"/>
</dbReference>
<dbReference type="FunFam" id="3.40.50.300:FF:000140">
    <property type="entry name" value="Lipid A export ATP-binding/permease protein MsbA"/>
    <property type="match status" value="1"/>
</dbReference>
<dbReference type="GO" id="GO:0005524">
    <property type="term" value="F:ATP binding"/>
    <property type="evidence" value="ECO:0007669"/>
    <property type="project" value="UniProtKB-KW"/>
</dbReference>
<dbReference type="EC" id="3.6.3.-" evidence="14"/>
<dbReference type="AlphaFoldDB" id="A0A840MJQ5"/>
<proteinExistence type="predicted"/>
<keyword evidence="5" id="KW-0547">Nucleotide-binding</keyword>